<dbReference type="Gene3D" id="2.30.42.10">
    <property type="match status" value="1"/>
</dbReference>
<dbReference type="PANTHER" id="PTHR32060">
    <property type="entry name" value="TAIL-SPECIFIC PROTEASE"/>
    <property type="match status" value="1"/>
</dbReference>
<dbReference type="PANTHER" id="PTHR32060:SF22">
    <property type="entry name" value="CARBOXYL-TERMINAL-PROCESSING PEPTIDASE 3, CHLOROPLASTIC"/>
    <property type="match status" value="1"/>
</dbReference>
<dbReference type="Proteomes" id="UP000245921">
    <property type="component" value="Unassembled WGS sequence"/>
</dbReference>
<dbReference type="GO" id="GO:0008236">
    <property type="term" value="F:serine-type peptidase activity"/>
    <property type="evidence" value="ECO:0007669"/>
    <property type="project" value="InterPro"/>
</dbReference>
<keyword evidence="4" id="KW-1185">Reference proteome</keyword>
<dbReference type="InterPro" id="IPR029045">
    <property type="entry name" value="ClpP/crotonase-like_dom_sf"/>
</dbReference>
<name>A0AA45C7D9_9BACT</name>
<feature type="domain" description="Tail specific protease" evidence="2">
    <location>
        <begin position="278"/>
        <end position="461"/>
    </location>
</feature>
<feature type="transmembrane region" description="Helical" evidence="1">
    <location>
        <begin position="6"/>
        <end position="27"/>
    </location>
</feature>
<evidence type="ECO:0000313" key="4">
    <source>
        <dbReference type="Proteomes" id="UP000245921"/>
    </source>
</evidence>
<comment type="caution">
    <text evidence="3">The sequence shown here is derived from an EMBL/GenBank/DDBJ whole genome shotgun (WGS) entry which is preliminary data.</text>
</comment>
<evidence type="ECO:0000313" key="3">
    <source>
        <dbReference type="EMBL" id="PWJ95378.1"/>
    </source>
</evidence>
<reference evidence="3 4" key="1">
    <citation type="submission" date="2018-05" db="EMBL/GenBank/DDBJ databases">
        <title>Genomic Encyclopedia of Type Strains, Phase IV (KMG-IV): sequencing the most valuable type-strain genomes for metagenomic binning, comparative biology and taxonomic classification.</title>
        <authorList>
            <person name="Goeker M."/>
        </authorList>
    </citation>
    <scope>NUCLEOTIDE SEQUENCE [LARGE SCALE GENOMIC DNA]</scope>
    <source>
        <strain evidence="3 4">DSM 24906</strain>
    </source>
</reference>
<dbReference type="GO" id="GO:0006508">
    <property type="term" value="P:proteolysis"/>
    <property type="evidence" value="ECO:0007669"/>
    <property type="project" value="InterPro"/>
</dbReference>
<dbReference type="AlphaFoldDB" id="A0AA45C7D9"/>
<dbReference type="SUPFAM" id="SSF52096">
    <property type="entry name" value="ClpP/crotonase"/>
    <property type="match status" value="1"/>
</dbReference>
<keyword evidence="1" id="KW-0812">Transmembrane</keyword>
<sequence>MKKTIYLSIIFLILLITIFLIFFAGFIKISDKRIFYIGSKEKALKEFFEKEKYEIINDYKNKYKDDYLYYFVKDIVQSDYPYLNLKEKKYDFDWKDLSDFYIDKIKNTDNEDKKMYLLNEMISFLNDSNIKIDSNHDNFYNLTLPIKLKEFGNDIKIEAYNIHAIEFQDNIQIGDTLLKIDDIPIDEIIQEISSKTYYGKVKNGKDLILKKIFNLYNFYIKDEKYDSSTLTLKDSEQNEYTISQKYNPNDIYFKNNSFMINEYAYNSTKNNFEIFDKDIGYLKIGSFEDENFEDFIQNIELERTKGLIIDIRGNSEKSNEKNMFLLLSKFMNTNDEFLYKRIKNSEFLHIFGRNSNDYPNDIEFNGEFYPDIKLNYEPSNNKYDNPVILIIDNINYNSSDLFIYYFKNNSIGKVIGRNTIMNIGKTFDIKFDDIILKFPYLMYLNHYKEILEEYEIKPDIYIPYTDNEVRGEDIIYETSFNLILASIEQK</sequence>
<evidence type="ECO:0000259" key="2">
    <source>
        <dbReference type="Pfam" id="PF03572"/>
    </source>
</evidence>
<evidence type="ECO:0000256" key="1">
    <source>
        <dbReference type="SAM" id="Phobius"/>
    </source>
</evidence>
<dbReference type="InterPro" id="IPR036034">
    <property type="entry name" value="PDZ_sf"/>
</dbReference>
<keyword evidence="1" id="KW-1133">Transmembrane helix</keyword>
<dbReference type="GO" id="GO:0004175">
    <property type="term" value="F:endopeptidase activity"/>
    <property type="evidence" value="ECO:0007669"/>
    <property type="project" value="TreeGrafter"/>
</dbReference>
<dbReference type="Gene3D" id="3.90.226.10">
    <property type="entry name" value="2-enoyl-CoA Hydratase, Chain A, domain 1"/>
    <property type="match status" value="1"/>
</dbReference>
<dbReference type="InterPro" id="IPR005151">
    <property type="entry name" value="Tail-specific_protease"/>
</dbReference>
<dbReference type="EMBL" id="QGGI01000005">
    <property type="protein sequence ID" value="PWJ95378.1"/>
    <property type="molecule type" value="Genomic_DNA"/>
</dbReference>
<dbReference type="Pfam" id="PF03572">
    <property type="entry name" value="Peptidase_S41"/>
    <property type="match status" value="1"/>
</dbReference>
<gene>
    <name evidence="3" type="ORF">C7380_1054</name>
</gene>
<dbReference type="RefSeq" id="WP_109604297.1">
    <property type="nucleotide sequence ID" value="NZ_QGGI01000005.1"/>
</dbReference>
<protein>
    <submittedName>
        <fullName evidence="3">Peptidase S41-like protein</fullName>
    </submittedName>
</protein>
<keyword evidence="1" id="KW-0472">Membrane</keyword>
<organism evidence="3 4">
    <name type="scientific">Oceanotoga teriensis</name>
    <dbReference type="NCBI Taxonomy" id="515440"/>
    <lineage>
        <taxon>Bacteria</taxon>
        <taxon>Thermotogati</taxon>
        <taxon>Thermotogota</taxon>
        <taxon>Thermotogae</taxon>
        <taxon>Petrotogales</taxon>
        <taxon>Petrotogaceae</taxon>
        <taxon>Oceanotoga</taxon>
    </lineage>
</organism>
<accession>A0AA45C7D9</accession>
<proteinExistence type="predicted"/>